<comment type="caution">
    <text evidence="7">Lacks conserved residue(s) required for the propagation of feature annotation.</text>
</comment>
<feature type="disulfide bond" evidence="7">
    <location>
        <begin position="33"/>
        <end position="94"/>
    </location>
</feature>
<organism evidence="9 10">
    <name type="scientific">Zapornia atra</name>
    <name type="common">Henderson crake</name>
    <dbReference type="NCBI Taxonomy" id="2585822"/>
    <lineage>
        <taxon>Eukaryota</taxon>
        <taxon>Metazoa</taxon>
        <taxon>Chordata</taxon>
        <taxon>Craniata</taxon>
        <taxon>Vertebrata</taxon>
        <taxon>Euteleostomi</taxon>
        <taxon>Archelosauria</taxon>
        <taxon>Archosauria</taxon>
        <taxon>Dinosauria</taxon>
        <taxon>Saurischia</taxon>
        <taxon>Theropoda</taxon>
        <taxon>Coelurosauria</taxon>
        <taxon>Aves</taxon>
        <taxon>Neognathae</taxon>
        <taxon>Neoaves</taxon>
        <taxon>Gruiformes</taxon>
        <taxon>Rallidae</taxon>
        <taxon>Zapornia</taxon>
    </lineage>
</organism>
<keyword evidence="3" id="KW-0732">Signal</keyword>
<feature type="domain" description="SRCR" evidence="8">
    <location>
        <begin position="1"/>
        <end position="95"/>
    </location>
</feature>
<dbReference type="PRINTS" id="PR00258">
    <property type="entry name" value="SPERACTRCPTR"/>
</dbReference>
<evidence type="ECO:0000256" key="7">
    <source>
        <dbReference type="PROSITE-ProRule" id="PRU00196"/>
    </source>
</evidence>
<comment type="subcellular location">
    <subcellularLocation>
        <location evidence="1">Secreted</location>
    </subcellularLocation>
</comment>
<dbReference type="GO" id="GO:0005886">
    <property type="term" value="C:plasma membrane"/>
    <property type="evidence" value="ECO:0007669"/>
    <property type="project" value="TreeGrafter"/>
</dbReference>
<dbReference type="AlphaFoldDB" id="A0A7L3FKT9"/>
<dbReference type="Proteomes" id="UP000557426">
    <property type="component" value="Unassembled WGS sequence"/>
</dbReference>
<dbReference type="SUPFAM" id="SSF56487">
    <property type="entry name" value="SRCR-like"/>
    <property type="match status" value="2"/>
</dbReference>
<gene>
    <name evidence="9" type="primary">Cd163</name>
    <name evidence="9" type="ORF">ZAPATR_R13308</name>
</gene>
<feature type="non-terminal residue" evidence="9">
    <location>
        <position position="1"/>
    </location>
</feature>
<dbReference type="PROSITE" id="PS50287">
    <property type="entry name" value="SRCR_2"/>
    <property type="match status" value="2"/>
</dbReference>
<evidence type="ECO:0000256" key="4">
    <source>
        <dbReference type="ARBA" id="ARBA00022737"/>
    </source>
</evidence>
<dbReference type="GO" id="GO:0004252">
    <property type="term" value="F:serine-type endopeptidase activity"/>
    <property type="evidence" value="ECO:0007669"/>
    <property type="project" value="TreeGrafter"/>
</dbReference>
<dbReference type="Gene3D" id="3.10.250.10">
    <property type="entry name" value="SRCR-like domain"/>
    <property type="match status" value="2"/>
</dbReference>
<protein>
    <submittedName>
        <fullName evidence="9">C163A protein</fullName>
    </submittedName>
</protein>
<dbReference type="PANTHER" id="PTHR48071">
    <property type="entry name" value="SRCR DOMAIN-CONTAINING PROTEIN"/>
    <property type="match status" value="1"/>
</dbReference>
<proteinExistence type="predicted"/>
<dbReference type="Pfam" id="PF00530">
    <property type="entry name" value="SRCR"/>
    <property type="match status" value="2"/>
</dbReference>
<evidence type="ECO:0000256" key="3">
    <source>
        <dbReference type="ARBA" id="ARBA00022729"/>
    </source>
</evidence>
<evidence type="ECO:0000256" key="5">
    <source>
        <dbReference type="ARBA" id="ARBA00023157"/>
    </source>
</evidence>
<dbReference type="GO" id="GO:0031638">
    <property type="term" value="P:zymogen activation"/>
    <property type="evidence" value="ECO:0007669"/>
    <property type="project" value="TreeGrafter"/>
</dbReference>
<comment type="caution">
    <text evidence="9">The sequence shown here is derived from an EMBL/GenBank/DDBJ whole genome shotgun (WGS) entry which is preliminary data.</text>
</comment>
<evidence type="ECO:0000256" key="6">
    <source>
        <dbReference type="ARBA" id="ARBA00023180"/>
    </source>
</evidence>
<dbReference type="EMBL" id="VZTU01020552">
    <property type="protein sequence ID" value="NXT80757.1"/>
    <property type="molecule type" value="Genomic_DNA"/>
</dbReference>
<keyword evidence="5 7" id="KW-1015">Disulfide bond</keyword>
<dbReference type="InterPro" id="IPR001190">
    <property type="entry name" value="SRCR"/>
</dbReference>
<dbReference type="SMART" id="SM00202">
    <property type="entry name" value="SR"/>
    <property type="match status" value="1"/>
</dbReference>
<keyword evidence="4" id="KW-0677">Repeat</keyword>
<feature type="disulfide bond" evidence="7">
    <location>
        <begin position="64"/>
        <end position="74"/>
    </location>
</feature>
<reference evidence="9 10" key="1">
    <citation type="submission" date="2019-09" db="EMBL/GenBank/DDBJ databases">
        <title>Bird 10,000 Genomes (B10K) Project - Family phase.</title>
        <authorList>
            <person name="Zhang G."/>
        </authorList>
    </citation>
    <scope>NUCLEOTIDE SEQUENCE [LARGE SCALE GENOMIC DNA]</scope>
    <source>
        <strain evidence="9">B10K-DU-011-47</strain>
        <tissue evidence="9">Mixed tissue sample</tissue>
    </source>
</reference>
<keyword evidence="10" id="KW-1185">Reference proteome</keyword>
<sequence>RCAGRVEVKHEGEWGSVCVYDFVWESRWATVVCKSLGCGPDIHSSVNAPFGQGTGRIWLHLYFCNGKEEFLQDCIHLDWGNHHCSHEWDVGVTCEAVYPPRAGASANVAEAMLVPHADALELRLADGGGPCSGRVELNLQGRWGTVGDDNWDMEDAEVVCQQLGCG</sequence>
<evidence type="ECO:0000259" key="8">
    <source>
        <dbReference type="PROSITE" id="PS50287"/>
    </source>
</evidence>
<name>A0A7L3FKT9_9GRUI</name>
<dbReference type="PANTHER" id="PTHR48071:SF15">
    <property type="entry name" value="SRCR DOMAIN-CONTAINING PROTEIN"/>
    <property type="match status" value="1"/>
</dbReference>
<keyword evidence="6" id="KW-0325">Glycoprotein</keyword>
<evidence type="ECO:0000313" key="9">
    <source>
        <dbReference type="EMBL" id="NXT80757.1"/>
    </source>
</evidence>
<evidence type="ECO:0000313" key="10">
    <source>
        <dbReference type="Proteomes" id="UP000557426"/>
    </source>
</evidence>
<evidence type="ECO:0000256" key="1">
    <source>
        <dbReference type="ARBA" id="ARBA00004613"/>
    </source>
</evidence>
<evidence type="ECO:0000256" key="2">
    <source>
        <dbReference type="ARBA" id="ARBA00022525"/>
    </source>
</evidence>
<dbReference type="FunFam" id="3.10.250.10:FF:000009">
    <property type="entry name" value="WC1"/>
    <property type="match status" value="1"/>
</dbReference>
<keyword evidence="2" id="KW-0964">Secreted</keyword>
<dbReference type="InterPro" id="IPR036772">
    <property type="entry name" value="SRCR-like_dom_sf"/>
</dbReference>
<feature type="non-terminal residue" evidence="9">
    <location>
        <position position="166"/>
    </location>
</feature>
<accession>A0A7L3FKT9</accession>
<feature type="domain" description="SRCR" evidence="8">
    <location>
        <begin position="122"/>
        <end position="166"/>
    </location>
</feature>